<proteinExistence type="predicted"/>
<feature type="signal peptide" evidence="2">
    <location>
        <begin position="1"/>
        <end position="18"/>
    </location>
</feature>
<evidence type="ECO:0000313" key="3">
    <source>
        <dbReference type="EMBL" id="KAJ1910438.1"/>
    </source>
</evidence>
<evidence type="ECO:0000256" key="1">
    <source>
        <dbReference type="SAM" id="MobiDB-lite"/>
    </source>
</evidence>
<feature type="chain" id="PRO_5040755217" evidence="2">
    <location>
        <begin position="19"/>
        <end position="211"/>
    </location>
</feature>
<dbReference type="EMBL" id="JANBPT010001050">
    <property type="protein sequence ID" value="KAJ1910438.1"/>
    <property type="molecule type" value="Genomic_DNA"/>
</dbReference>
<keyword evidence="2" id="KW-0732">Signal</keyword>
<organism evidence="3 4">
    <name type="scientific">Tieghemiomyces parasiticus</name>
    <dbReference type="NCBI Taxonomy" id="78921"/>
    <lineage>
        <taxon>Eukaryota</taxon>
        <taxon>Fungi</taxon>
        <taxon>Fungi incertae sedis</taxon>
        <taxon>Zoopagomycota</taxon>
        <taxon>Kickxellomycotina</taxon>
        <taxon>Dimargaritomycetes</taxon>
        <taxon>Dimargaritales</taxon>
        <taxon>Dimargaritaceae</taxon>
        <taxon>Tieghemiomyces</taxon>
    </lineage>
</organism>
<feature type="region of interest" description="Disordered" evidence="1">
    <location>
        <begin position="101"/>
        <end position="120"/>
    </location>
</feature>
<evidence type="ECO:0000256" key="2">
    <source>
        <dbReference type="SAM" id="SignalP"/>
    </source>
</evidence>
<name>A0A9W7ZPY0_9FUNG</name>
<accession>A0A9W7ZPY0</accession>
<protein>
    <submittedName>
        <fullName evidence="3">Uncharacterized protein</fullName>
    </submittedName>
</protein>
<feature type="non-terminal residue" evidence="3">
    <location>
        <position position="1"/>
    </location>
</feature>
<gene>
    <name evidence="3" type="ORF">IWQ60_010660</name>
</gene>
<comment type="caution">
    <text evidence="3">The sequence shown here is derived from an EMBL/GenBank/DDBJ whole genome shotgun (WGS) entry which is preliminary data.</text>
</comment>
<dbReference type="Proteomes" id="UP001150569">
    <property type="component" value="Unassembled WGS sequence"/>
</dbReference>
<evidence type="ECO:0000313" key="4">
    <source>
        <dbReference type="Proteomes" id="UP001150569"/>
    </source>
</evidence>
<dbReference type="AlphaFoldDB" id="A0A9W7ZPY0"/>
<reference evidence="3" key="1">
    <citation type="submission" date="2022-07" db="EMBL/GenBank/DDBJ databases">
        <title>Phylogenomic reconstructions and comparative analyses of Kickxellomycotina fungi.</title>
        <authorList>
            <person name="Reynolds N.K."/>
            <person name="Stajich J.E."/>
            <person name="Barry K."/>
            <person name="Grigoriev I.V."/>
            <person name="Crous P."/>
            <person name="Smith M.E."/>
        </authorList>
    </citation>
    <scope>NUCLEOTIDE SEQUENCE</scope>
    <source>
        <strain evidence="3">RSA 861</strain>
    </source>
</reference>
<keyword evidence="4" id="KW-1185">Reference proteome</keyword>
<sequence length="211" mass="21346">TMQIKTVLLTLTLALTMAGSFAGARDDIDAGASDDVSLANDASDADTDHLERREVYAYHAAPEFHYMIRRGPGGMARACANCGSSGTSGDAFLRRRGLAAPCSSCGGSGGSKGGSERSGAGYGRSKGYGNGYMYRRGLGGSGGLGGMFGGVGGGLGGMGGAMGGLGGFGSLPSIFASDSKTEAHLLNKQALKFKDLKNKDLDAKQKLAVQA</sequence>